<dbReference type="OrthoDB" id="8479268at2"/>
<dbReference type="AlphaFoldDB" id="A0A4P5NR14"/>
<reference evidence="2" key="1">
    <citation type="submission" date="2017-01" db="EMBL/GenBank/DDBJ databases">
        <title>Komagataeibacter sp. MSKU9 whole genome sequencing project.</title>
        <authorList>
            <person name="Matsutani M."/>
            <person name="Naloka K."/>
            <person name="Theeragool G."/>
            <person name="Yakushi T."/>
            <person name="Matsushita K."/>
        </authorList>
    </citation>
    <scope>NUCLEOTIDE SEQUENCE [LARGE SCALE GENOMIC DNA]</scope>
    <source>
        <strain evidence="2">MSKU9</strain>
    </source>
</reference>
<gene>
    <name evidence="1" type="ORF">MSKU9_0096</name>
</gene>
<evidence type="ECO:0000313" key="1">
    <source>
        <dbReference type="EMBL" id="GCE81955.1"/>
    </source>
</evidence>
<dbReference type="Pfam" id="PF12903">
    <property type="entry name" value="DUF3830"/>
    <property type="match status" value="1"/>
</dbReference>
<organism evidence="1 2">
    <name type="scientific">Komagataeibacter diospyri</name>
    <dbReference type="NCBI Taxonomy" id="1932662"/>
    <lineage>
        <taxon>Bacteria</taxon>
        <taxon>Pseudomonadati</taxon>
        <taxon>Pseudomonadota</taxon>
        <taxon>Alphaproteobacteria</taxon>
        <taxon>Acetobacterales</taxon>
        <taxon>Acetobacteraceae</taxon>
        <taxon>Komagataeibacter</taxon>
    </lineage>
</organism>
<dbReference type="RefSeq" id="WP_141259410.1">
    <property type="nucleotide sequence ID" value="NZ_BDLU01000003.1"/>
</dbReference>
<accession>A0A4P5P1K4</accession>
<dbReference type="Proteomes" id="UP000315095">
    <property type="component" value="Unassembled WGS sequence"/>
</dbReference>
<comment type="caution">
    <text evidence="1">The sequence shown here is derived from an EMBL/GenBank/DDBJ whole genome shotgun (WGS) entry which is preliminary data.</text>
</comment>
<keyword evidence="2" id="KW-1185">Reference proteome</keyword>
<accession>A0A4P5NR14</accession>
<proteinExistence type="predicted"/>
<evidence type="ECO:0000313" key="2">
    <source>
        <dbReference type="Proteomes" id="UP000315095"/>
    </source>
</evidence>
<protein>
    <recommendedName>
        <fullName evidence="3">DUF3830 family protein</fullName>
    </recommendedName>
</protein>
<dbReference type="EMBL" id="BDLU01000003">
    <property type="protein sequence ID" value="GCE81955.1"/>
    <property type="molecule type" value="Genomic_DNA"/>
</dbReference>
<evidence type="ECO:0008006" key="3">
    <source>
        <dbReference type="Google" id="ProtNLM"/>
    </source>
</evidence>
<name>A0A4P5NR14_9PROT</name>
<dbReference type="InterPro" id="IPR024532">
    <property type="entry name" value="DUF3830"/>
</dbReference>
<dbReference type="Gene3D" id="2.40.100.20">
    <property type="match status" value="1"/>
</dbReference>
<sequence>MTRFITVKEEKSALAARFQLLDKEAPRHAEMLWRIAQQGGNHGAIHAMWTGPEISCPVVGDSLPQGAAFDLPPENATSFPDMGEIATVFAPKGTWKGAPDADFFDIGIFYGPGGRMLMPMGWIMGSVCARVVPEDLAALREGCCVIRRNGSCSLTFEATSQN</sequence>